<dbReference type="GO" id="GO:0016020">
    <property type="term" value="C:membrane"/>
    <property type="evidence" value="ECO:0007669"/>
    <property type="project" value="UniProtKB-SubCell"/>
</dbReference>
<dbReference type="PROSITE" id="PS50262">
    <property type="entry name" value="G_PROTEIN_RECEP_F1_2"/>
    <property type="match status" value="1"/>
</dbReference>
<dbReference type="GO" id="GO:0004984">
    <property type="term" value="F:olfactory receptor activity"/>
    <property type="evidence" value="ECO:0007669"/>
    <property type="project" value="TreeGrafter"/>
</dbReference>
<protein>
    <recommendedName>
        <fullName evidence="6">G-protein coupled receptors family 1 profile domain-containing protein</fullName>
    </recommendedName>
</protein>
<dbReference type="PANTHER" id="PTHR26451">
    <property type="entry name" value="G_PROTEIN_RECEP_F1_2 DOMAIN-CONTAINING PROTEIN"/>
    <property type="match status" value="1"/>
</dbReference>
<name>A0A8C5F6I1_GADMO</name>
<evidence type="ECO:0000259" key="6">
    <source>
        <dbReference type="PROSITE" id="PS50262"/>
    </source>
</evidence>
<sequence>MDRLRSERNTTGGTSMGRDTLSTAVIKNVFTVALCISINYINGTLVHTFTRHQLFRVDPRYILFIHLVLNDIIQLSLSGLLIAIWYIFNTINVSFCCLLLVIAICTTLNTPLNLACMAVECYVAVCFPMRYLQICTVKRTYILIGLIWGASAISILPDIFLLVIVEPPSFFHTRVFCIRDTVFRSSIQKRNTSHIICLVVVWLTLFFTYFNVLFAAKAANADVKKARNTLLLHGFQLLLCMMTYIQPLFQAALLYLFPQHIYDSRFALYVLIQVMPRFLSPIIYGVRDKKFRNYLSRYLIALNSIL</sequence>
<keyword evidence="2 5" id="KW-0812">Transmembrane</keyword>
<keyword evidence="3 5" id="KW-1133">Transmembrane helix</keyword>
<proteinExistence type="predicted"/>
<keyword evidence="4 5" id="KW-0472">Membrane</keyword>
<feature type="transmembrane region" description="Helical" evidence="5">
    <location>
        <begin position="228"/>
        <end position="246"/>
    </location>
</feature>
<feature type="transmembrane region" description="Helical" evidence="5">
    <location>
        <begin position="21"/>
        <end position="41"/>
    </location>
</feature>
<feature type="transmembrane region" description="Helical" evidence="5">
    <location>
        <begin position="266"/>
        <end position="286"/>
    </location>
</feature>
<dbReference type="InterPro" id="IPR052921">
    <property type="entry name" value="GPCR1_Superfamily_Member"/>
</dbReference>
<dbReference type="Pfam" id="PF00001">
    <property type="entry name" value="7tm_1"/>
    <property type="match status" value="1"/>
</dbReference>
<dbReference type="PANTHER" id="PTHR26451:SF998">
    <property type="entry name" value="ODORANT RECEPTOR-RELATED"/>
    <property type="match status" value="1"/>
</dbReference>
<feature type="transmembrane region" description="Helical" evidence="5">
    <location>
        <begin position="110"/>
        <end position="129"/>
    </location>
</feature>
<organism evidence="7 8">
    <name type="scientific">Gadus morhua</name>
    <name type="common">Atlantic cod</name>
    <dbReference type="NCBI Taxonomy" id="8049"/>
    <lineage>
        <taxon>Eukaryota</taxon>
        <taxon>Metazoa</taxon>
        <taxon>Chordata</taxon>
        <taxon>Craniata</taxon>
        <taxon>Vertebrata</taxon>
        <taxon>Euteleostomi</taxon>
        <taxon>Actinopterygii</taxon>
        <taxon>Neopterygii</taxon>
        <taxon>Teleostei</taxon>
        <taxon>Neoteleostei</taxon>
        <taxon>Acanthomorphata</taxon>
        <taxon>Zeiogadaria</taxon>
        <taxon>Gadariae</taxon>
        <taxon>Gadiformes</taxon>
        <taxon>Gadoidei</taxon>
        <taxon>Gadidae</taxon>
        <taxon>Gadus</taxon>
    </lineage>
</organism>
<feature type="domain" description="G-protein coupled receptors family 1 profile" evidence="6">
    <location>
        <begin position="41"/>
        <end position="284"/>
    </location>
</feature>
<dbReference type="Gene3D" id="1.20.1070.10">
    <property type="entry name" value="Rhodopsin 7-helix transmembrane proteins"/>
    <property type="match status" value="1"/>
</dbReference>
<feature type="transmembrane region" description="Helical" evidence="5">
    <location>
        <begin position="141"/>
        <end position="165"/>
    </location>
</feature>
<keyword evidence="8" id="KW-1185">Reference proteome</keyword>
<evidence type="ECO:0000256" key="1">
    <source>
        <dbReference type="ARBA" id="ARBA00004370"/>
    </source>
</evidence>
<dbReference type="Proteomes" id="UP000694546">
    <property type="component" value="Chromosome 13"/>
</dbReference>
<feature type="transmembrane region" description="Helical" evidence="5">
    <location>
        <begin position="193"/>
        <end position="216"/>
    </location>
</feature>
<evidence type="ECO:0000256" key="4">
    <source>
        <dbReference type="ARBA" id="ARBA00023136"/>
    </source>
</evidence>
<evidence type="ECO:0000313" key="8">
    <source>
        <dbReference type="Proteomes" id="UP000694546"/>
    </source>
</evidence>
<evidence type="ECO:0000313" key="7">
    <source>
        <dbReference type="Ensembl" id="ENSGMOP00000010102.2"/>
    </source>
</evidence>
<dbReference type="InterPro" id="IPR000276">
    <property type="entry name" value="GPCR_Rhodpsn"/>
</dbReference>
<feature type="transmembrane region" description="Helical" evidence="5">
    <location>
        <begin position="61"/>
        <end position="77"/>
    </location>
</feature>
<accession>A0A8C5F6I1</accession>
<dbReference type="Ensembl" id="ENSGMOT00000010375.2">
    <property type="protein sequence ID" value="ENSGMOP00000010102.2"/>
    <property type="gene ID" value="ENSGMOG00000009464.2"/>
</dbReference>
<comment type="subcellular location">
    <subcellularLocation>
        <location evidence="1">Membrane</location>
    </subcellularLocation>
</comment>
<reference evidence="7" key="1">
    <citation type="submission" date="2025-08" db="UniProtKB">
        <authorList>
            <consortium name="Ensembl"/>
        </authorList>
    </citation>
    <scope>IDENTIFICATION</scope>
</reference>
<evidence type="ECO:0000256" key="2">
    <source>
        <dbReference type="ARBA" id="ARBA00022692"/>
    </source>
</evidence>
<dbReference type="GO" id="GO:0004930">
    <property type="term" value="F:G protein-coupled receptor activity"/>
    <property type="evidence" value="ECO:0007669"/>
    <property type="project" value="InterPro"/>
</dbReference>
<dbReference type="GeneTree" id="ENSGT00940000161337"/>
<evidence type="ECO:0000256" key="3">
    <source>
        <dbReference type="ARBA" id="ARBA00022989"/>
    </source>
</evidence>
<dbReference type="InterPro" id="IPR017452">
    <property type="entry name" value="GPCR_Rhodpsn_7TM"/>
</dbReference>
<dbReference type="CDD" id="cd00637">
    <property type="entry name" value="7tm_classA_rhodopsin-like"/>
    <property type="match status" value="1"/>
</dbReference>
<reference evidence="7" key="2">
    <citation type="submission" date="2025-09" db="UniProtKB">
        <authorList>
            <consortium name="Ensembl"/>
        </authorList>
    </citation>
    <scope>IDENTIFICATION</scope>
</reference>
<dbReference type="SUPFAM" id="SSF81321">
    <property type="entry name" value="Family A G protein-coupled receptor-like"/>
    <property type="match status" value="1"/>
</dbReference>
<dbReference type="OMA" id="SYVIIQI"/>
<dbReference type="AlphaFoldDB" id="A0A8C5F6I1"/>
<dbReference type="GO" id="GO:0005549">
    <property type="term" value="F:odorant binding"/>
    <property type="evidence" value="ECO:0007669"/>
    <property type="project" value="TreeGrafter"/>
</dbReference>
<evidence type="ECO:0000256" key="5">
    <source>
        <dbReference type="SAM" id="Phobius"/>
    </source>
</evidence>